<accession>A0AAN6V8C3</accession>
<protein>
    <submittedName>
        <fullName evidence="2">Uncharacterized protein</fullName>
    </submittedName>
</protein>
<evidence type="ECO:0000313" key="2">
    <source>
        <dbReference type="EMBL" id="KAK4146687.1"/>
    </source>
</evidence>
<sequence length="351" mass="39298">MAAAPESLNNPQLAIMPISAPTGCAPLSDEAIRRLARCRNNADFVSESPATDPLLARVPSQRTSAPLEYPNTGTRGVIVESCTLQRLTAVFALENPSDETREEAVERYETAHYAMSKCYMPPWLEETITDGEVRLMAEDYLTLIRPATKLYTNWALENLAGDTLTSQMERPSLSLSERRRVARGLYRFEMSFMTPPPPPPHELDHFENMQIGTAIRGLAHLLHIKLDFNDDDKAAFTKAVKSIAVYPGRGNPDHTVLSPETQEHECDVHTARVQKASRRDPMSFRGDGEPDAEGDRPPYAWTVMWRNRYCKLYGWFIPVYIGNGGCGSTTSGGHFANAGYDMYGYVECWGW</sequence>
<gene>
    <name evidence="2" type="ORF">C8A04DRAFT_25613</name>
</gene>
<evidence type="ECO:0000313" key="3">
    <source>
        <dbReference type="Proteomes" id="UP001302676"/>
    </source>
</evidence>
<dbReference type="GeneID" id="87816242"/>
<dbReference type="AlphaFoldDB" id="A0AAN6V8C3"/>
<reference evidence="2" key="2">
    <citation type="submission" date="2023-05" db="EMBL/GenBank/DDBJ databases">
        <authorList>
            <consortium name="Lawrence Berkeley National Laboratory"/>
            <person name="Steindorff A."/>
            <person name="Hensen N."/>
            <person name="Bonometti L."/>
            <person name="Westerberg I."/>
            <person name="Brannstrom I.O."/>
            <person name="Guillou S."/>
            <person name="Cros-Aarteil S."/>
            <person name="Calhoun S."/>
            <person name="Haridas S."/>
            <person name="Kuo A."/>
            <person name="Mondo S."/>
            <person name="Pangilinan J."/>
            <person name="Riley R."/>
            <person name="Labutti K."/>
            <person name="Andreopoulos B."/>
            <person name="Lipzen A."/>
            <person name="Chen C."/>
            <person name="Yanf M."/>
            <person name="Daum C."/>
            <person name="Ng V."/>
            <person name="Clum A."/>
            <person name="Ohm R."/>
            <person name="Martin F."/>
            <person name="Silar P."/>
            <person name="Natvig D."/>
            <person name="Lalanne C."/>
            <person name="Gautier V."/>
            <person name="Ament-Velasquez S.L."/>
            <person name="Kruys A."/>
            <person name="Hutchinson M.I."/>
            <person name="Powell A.J."/>
            <person name="Barry K."/>
            <person name="Miller A.N."/>
            <person name="Grigoriev I.V."/>
            <person name="Debuchy R."/>
            <person name="Gladieux P."/>
            <person name="Thoren M.H."/>
            <person name="Johannesson H."/>
        </authorList>
    </citation>
    <scope>NUCLEOTIDE SEQUENCE</scope>
    <source>
        <strain evidence="2">CBS 141.50</strain>
    </source>
</reference>
<dbReference type="EMBL" id="MU853560">
    <property type="protein sequence ID" value="KAK4146687.1"/>
    <property type="molecule type" value="Genomic_DNA"/>
</dbReference>
<organism evidence="2 3">
    <name type="scientific">Dichotomopilus funicola</name>
    <dbReference type="NCBI Taxonomy" id="1934379"/>
    <lineage>
        <taxon>Eukaryota</taxon>
        <taxon>Fungi</taxon>
        <taxon>Dikarya</taxon>
        <taxon>Ascomycota</taxon>
        <taxon>Pezizomycotina</taxon>
        <taxon>Sordariomycetes</taxon>
        <taxon>Sordariomycetidae</taxon>
        <taxon>Sordariales</taxon>
        <taxon>Chaetomiaceae</taxon>
        <taxon>Dichotomopilus</taxon>
    </lineage>
</organism>
<evidence type="ECO:0000256" key="1">
    <source>
        <dbReference type="SAM" id="MobiDB-lite"/>
    </source>
</evidence>
<reference evidence="2" key="1">
    <citation type="journal article" date="2023" name="Mol. Phylogenet. Evol.">
        <title>Genome-scale phylogeny and comparative genomics of the fungal order Sordariales.</title>
        <authorList>
            <person name="Hensen N."/>
            <person name="Bonometti L."/>
            <person name="Westerberg I."/>
            <person name="Brannstrom I.O."/>
            <person name="Guillou S."/>
            <person name="Cros-Aarteil S."/>
            <person name="Calhoun S."/>
            <person name="Haridas S."/>
            <person name="Kuo A."/>
            <person name="Mondo S."/>
            <person name="Pangilinan J."/>
            <person name="Riley R."/>
            <person name="LaButti K."/>
            <person name="Andreopoulos B."/>
            <person name="Lipzen A."/>
            <person name="Chen C."/>
            <person name="Yan M."/>
            <person name="Daum C."/>
            <person name="Ng V."/>
            <person name="Clum A."/>
            <person name="Steindorff A."/>
            <person name="Ohm R.A."/>
            <person name="Martin F."/>
            <person name="Silar P."/>
            <person name="Natvig D.O."/>
            <person name="Lalanne C."/>
            <person name="Gautier V."/>
            <person name="Ament-Velasquez S.L."/>
            <person name="Kruys A."/>
            <person name="Hutchinson M.I."/>
            <person name="Powell A.J."/>
            <person name="Barry K."/>
            <person name="Miller A.N."/>
            <person name="Grigoriev I.V."/>
            <person name="Debuchy R."/>
            <person name="Gladieux P."/>
            <person name="Hiltunen Thoren M."/>
            <person name="Johannesson H."/>
        </authorList>
    </citation>
    <scope>NUCLEOTIDE SEQUENCE</scope>
    <source>
        <strain evidence="2">CBS 141.50</strain>
    </source>
</reference>
<comment type="caution">
    <text evidence="2">The sequence shown here is derived from an EMBL/GenBank/DDBJ whole genome shotgun (WGS) entry which is preliminary data.</text>
</comment>
<feature type="compositionally biased region" description="Basic and acidic residues" evidence="1">
    <location>
        <begin position="277"/>
        <end position="296"/>
    </location>
</feature>
<dbReference type="Proteomes" id="UP001302676">
    <property type="component" value="Unassembled WGS sequence"/>
</dbReference>
<name>A0AAN6V8C3_9PEZI</name>
<feature type="region of interest" description="Disordered" evidence="1">
    <location>
        <begin position="275"/>
        <end position="297"/>
    </location>
</feature>
<keyword evidence="3" id="KW-1185">Reference proteome</keyword>
<dbReference type="RefSeq" id="XP_062640058.1">
    <property type="nucleotide sequence ID" value="XM_062779629.1"/>
</dbReference>
<proteinExistence type="predicted"/>